<evidence type="ECO:0000256" key="1">
    <source>
        <dbReference type="ARBA" id="ARBA00001947"/>
    </source>
</evidence>
<keyword evidence="7" id="KW-0223">Dioxygenase</keyword>
<dbReference type="RefSeq" id="WP_133155657.1">
    <property type="nucleotide sequence ID" value="NZ_CP037867.1"/>
</dbReference>
<dbReference type="AlphaFoldDB" id="A0A4V1AB29"/>
<evidence type="ECO:0000256" key="2">
    <source>
        <dbReference type="ARBA" id="ARBA00007581"/>
    </source>
</evidence>
<comment type="cofactor">
    <cofactor evidence="1">
        <name>Zn(2+)</name>
        <dbReference type="ChEBI" id="CHEBI:29105"/>
    </cofactor>
</comment>
<evidence type="ECO:0000259" key="6">
    <source>
        <dbReference type="Pfam" id="PF02900"/>
    </source>
</evidence>
<gene>
    <name evidence="7" type="ORF">HPF_02445</name>
</gene>
<sequence length="271" mass="29413">MSRLPTYYVSHGGGPWPWMREQTGGRYDRLEASLQAMAKAHEGQVRAILMVTAHWETPDFTLSSSAQPGMLYDYYGFPPHTYQVHYRAPGSPELAQRALELLQAGGVTARLNPERGFDHGTFSALQAAYPEAQIPVVQLSVLQSFDPAAHIAAGRLLAPLRDEGVLIIGSGLSYHNLRLLNAAGTVPSQQFDAWLQQTLTAATPDEREAQLLQWEQAPSARIAHAREDHLIPLMVAVGAAHSDAGACVYHEDLFMGVVAASSFRFGAVAAG</sequence>
<evidence type="ECO:0000313" key="8">
    <source>
        <dbReference type="Proteomes" id="UP000293912"/>
    </source>
</evidence>
<dbReference type="Gene3D" id="3.40.830.10">
    <property type="entry name" value="LigB-like"/>
    <property type="match status" value="1"/>
</dbReference>
<name>A0A4V1AB29_HYDPS</name>
<comment type="similarity">
    <text evidence="2">Belongs to the DODA-type extradiol aromatic ring-opening dioxygenase family.</text>
</comment>
<dbReference type="PANTHER" id="PTHR30096">
    <property type="entry name" value="4,5-DOPA DIOXYGENASE EXTRADIOL-LIKE PROTEIN"/>
    <property type="match status" value="1"/>
</dbReference>
<proteinExistence type="inferred from homology"/>
<keyword evidence="4" id="KW-0862">Zinc</keyword>
<dbReference type="KEGG" id="hpse:HPF_02445"/>
<dbReference type="GO" id="GO:0008270">
    <property type="term" value="F:zinc ion binding"/>
    <property type="evidence" value="ECO:0007669"/>
    <property type="project" value="InterPro"/>
</dbReference>
<dbReference type="InterPro" id="IPR004183">
    <property type="entry name" value="Xdiol_dOase_suB"/>
</dbReference>
<keyword evidence="5" id="KW-0560">Oxidoreductase</keyword>
<dbReference type="CDD" id="cd07363">
    <property type="entry name" value="45_DOPA_Dioxygenase"/>
    <property type="match status" value="1"/>
</dbReference>
<evidence type="ECO:0000256" key="4">
    <source>
        <dbReference type="ARBA" id="ARBA00022833"/>
    </source>
</evidence>
<keyword evidence="3" id="KW-0479">Metal-binding</keyword>
<reference evidence="7 8" key="1">
    <citation type="submission" date="2019-03" db="EMBL/GenBank/DDBJ databases">
        <authorList>
            <person name="Sebastian G."/>
            <person name="Baumann P."/>
            <person name="Ruckert C."/>
            <person name="Kalinowski J."/>
            <person name="Nebel B."/>
            <person name="Takors R."/>
            <person name="Blombach B."/>
        </authorList>
    </citation>
    <scope>NUCLEOTIDE SEQUENCE [LARGE SCALE GENOMIC DNA]</scope>
    <source>
        <strain evidence="7 8">DSM 1084</strain>
    </source>
</reference>
<dbReference type="PANTHER" id="PTHR30096:SF0">
    <property type="entry name" value="4,5-DOPA DIOXYGENASE EXTRADIOL-LIKE PROTEIN"/>
    <property type="match status" value="1"/>
</dbReference>
<dbReference type="Proteomes" id="UP000293912">
    <property type="component" value="Chromosome"/>
</dbReference>
<keyword evidence="8" id="KW-1185">Reference proteome</keyword>
<feature type="domain" description="Extradiol ring-cleavage dioxygenase class III enzyme subunit B" evidence="6">
    <location>
        <begin position="36"/>
        <end position="250"/>
    </location>
</feature>
<dbReference type="InterPro" id="IPR014436">
    <property type="entry name" value="Extradiol_dOase_DODA"/>
</dbReference>
<organism evidence="7 8">
    <name type="scientific">Hydrogenophaga pseudoflava</name>
    <name type="common">Pseudomonas carboxydoflava</name>
    <dbReference type="NCBI Taxonomy" id="47421"/>
    <lineage>
        <taxon>Bacteria</taxon>
        <taxon>Pseudomonadati</taxon>
        <taxon>Pseudomonadota</taxon>
        <taxon>Betaproteobacteria</taxon>
        <taxon>Burkholderiales</taxon>
        <taxon>Comamonadaceae</taxon>
        <taxon>Hydrogenophaga</taxon>
    </lineage>
</organism>
<evidence type="ECO:0000256" key="3">
    <source>
        <dbReference type="ARBA" id="ARBA00022723"/>
    </source>
</evidence>
<dbReference type="GO" id="GO:0008198">
    <property type="term" value="F:ferrous iron binding"/>
    <property type="evidence" value="ECO:0007669"/>
    <property type="project" value="InterPro"/>
</dbReference>
<dbReference type="GO" id="GO:0016702">
    <property type="term" value="F:oxidoreductase activity, acting on single donors with incorporation of molecular oxygen, incorporation of two atoms of oxygen"/>
    <property type="evidence" value="ECO:0007669"/>
    <property type="project" value="UniProtKB-ARBA"/>
</dbReference>
<protein>
    <submittedName>
        <fullName evidence="7">LigB family dioxygenase</fullName>
    </submittedName>
</protein>
<dbReference type="EMBL" id="CP037867">
    <property type="protein sequence ID" value="QBM26523.1"/>
    <property type="molecule type" value="Genomic_DNA"/>
</dbReference>
<dbReference type="SUPFAM" id="SSF53213">
    <property type="entry name" value="LigB-like"/>
    <property type="match status" value="1"/>
</dbReference>
<dbReference type="PIRSF" id="PIRSF006157">
    <property type="entry name" value="Doxgns_DODA"/>
    <property type="match status" value="1"/>
</dbReference>
<accession>A0A4V1AB29</accession>
<evidence type="ECO:0000313" key="7">
    <source>
        <dbReference type="EMBL" id="QBM26523.1"/>
    </source>
</evidence>
<dbReference type="Pfam" id="PF02900">
    <property type="entry name" value="LigB"/>
    <property type="match status" value="1"/>
</dbReference>
<evidence type="ECO:0000256" key="5">
    <source>
        <dbReference type="ARBA" id="ARBA00023002"/>
    </source>
</evidence>